<protein>
    <recommendedName>
        <fullName evidence="4">Secreted protein</fullName>
    </recommendedName>
</protein>
<keyword evidence="3" id="KW-1185">Reference proteome</keyword>
<feature type="signal peptide" evidence="1">
    <location>
        <begin position="1"/>
        <end position="18"/>
    </location>
</feature>
<accession>A0ABR1KV62</accession>
<name>A0ABR1KV62_9PEZI</name>
<dbReference type="EMBL" id="JBBPHU010000003">
    <property type="protein sequence ID" value="KAK7520442.1"/>
    <property type="molecule type" value="Genomic_DNA"/>
</dbReference>
<reference evidence="2 3" key="1">
    <citation type="submission" date="2024-04" db="EMBL/GenBank/DDBJ databases">
        <title>Phyllosticta paracitricarpa is synonymous to the EU quarantine fungus P. citricarpa based on phylogenomic analyses.</title>
        <authorList>
            <consortium name="Lawrence Berkeley National Laboratory"/>
            <person name="Van Ingen-Buijs V.A."/>
            <person name="Van Westerhoven A.C."/>
            <person name="Haridas S."/>
            <person name="Skiadas P."/>
            <person name="Martin F."/>
            <person name="Groenewald J.Z."/>
            <person name="Crous P.W."/>
            <person name="Seidl M.F."/>
        </authorList>
    </citation>
    <scope>NUCLEOTIDE SEQUENCE [LARGE SCALE GENOMIC DNA]</scope>
    <source>
        <strain evidence="2 3">CBS 123371</strain>
    </source>
</reference>
<comment type="caution">
    <text evidence="2">The sequence shown here is derived from an EMBL/GenBank/DDBJ whole genome shotgun (WGS) entry which is preliminary data.</text>
</comment>
<evidence type="ECO:0000313" key="2">
    <source>
        <dbReference type="EMBL" id="KAK7520442.1"/>
    </source>
</evidence>
<dbReference type="Proteomes" id="UP001363622">
    <property type="component" value="Unassembled WGS sequence"/>
</dbReference>
<sequence>MLLFWGFYSFCLIALLCASCCLFLVSFPSAARDALIQSVPFRALPWSECVQRGGFNEKTYVWHALTFIRCGKDDCTGKKRLAYRRGDARKMLRERRSWTVCRLAVVEPRYSCV</sequence>
<proteinExistence type="predicted"/>
<keyword evidence="1" id="KW-0732">Signal</keyword>
<evidence type="ECO:0000313" key="3">
    <source>
        <dbReference type="Proteomes" id="UP001363622"/>
    </source>
</evidence>
<evidence type="ECO:0008006" key="4">
    <source>
        <dbReference type="Google" id="ProtNLM"/>
    </source>
</evidence>
<organism evidence="2 3">
    <name type="scientific">Phyllosticta citriasiana</name>
    <dbReference type="NCBI Taxonomy" id="595635"/>
    <lineage>
        <taxon>Eukaryota</taxon>
        <taxon>Fungi</taxon>
        <taxon>Dikarya</taxon>
        <taxon>Ascomycota</taxon>
        <taxon>Pezizomycotina</taxon>
        <taxon>Dothideomycetes</taxon>
        <taxon>Dothideomycetes incertae sedis</taxon>
        <taxon>Botryosphaeriales</taxon>
        <taxon>Phyllostictaceae</taxon>
        <taxon>Phyllosticta</taxon>
    </lineage>
</organism>
<evidence type="ECO:0000256" key="1">
    <source>
        <dbReference type="SAM" id="SignalP"/>
    </source>
</evidence>
<gene>
    <name evidence="2" type="ORF">IWZ03DRAFT_138457</name>
</gene>
<feature type="chain" id="PRO_5045365810" description="Secreted protein" evidence="1">
    <location>
        <begin position="19"/>
        <end position="113"/>
    </location>
</feature>